<dbReference type="Gene3D" id="3.40.1410.10">
    <property type="entry name" value="Chorismate lyase-like"/>
    <property type="match status" value="1"/>
</dbReference>
<dbReference type="SUPFAM" id="SSF64288">
    <property type="entry name" value="Chorismate lyase-like"/>
    <property type="match status" value="1"/>
</dbReference>
<dbReference type="InterPro" id="IPR002800">
    <property type="entry name" value="Rv2949c-like"/>
</dbReference>
<sequence>MQAKEIPVSKSDLLRADLQESLSHSHIDPAQITTFQRIILTTDGTLTEILEAYLYEKIQLVKLSQEIVASAQEIKALDLNIGTNIMNRKVLLQGKISRRNWIYAESVIVPARLDEIYRERLLKSQEPIGRLWLEHRVETFKEIIDSKRELAGELSDYFLIKSEDKLLSRTYRVFSKGQPIMMITEKFPESYFIDK</sequence>
<dbReference type="KEGG" id="cyj:Cyan7822_1179"/>
<dbReference type="Pfam" id="PF01947">
    <property type="entry name" value="Rv2949c-like"/>
    <property type="match status" value="1"/>
</dbReference>
<dbReference type="OrthoDB" id="6297849at2"/>
<name>E0UFS5_GLOV7</name>
<organism evidence="1 2">
    <name type="scientific">Gloeothece verrucosa (strain PCC 7822)</name>
    <name type="common">Cyanothece sp. (strain PCC 7822)</name>
    <dbReference type="NCBI Taxonomy" id="497965"/>
    <lineage>
        <taxon>Bacteria</taxon>
        <taxon>Bacillati</taxon>
        <taxon>Cyanobacteriota</taxon>
        <taxon>Cyanophyceae</taxon>
        <taxon>Oscillatoriophycideae</taxon>
        <taxon>Chroococcales</taxon>
        <taxon>Aphanothecaceae</taxon>
        <taxon>Gloeothece</taxon>
        <taxon>Gloeothece verrucosa</taxon>
    </lineage>
</organism>
<dbReference type="Proteomes" id="UP000008206">
    <property type="component" value="Chromosome"/>
</dbReference>
<proteinExistence type="predicted"/>
<evidence type="ECO:0000313" key="2">
    <source>
        <dbReference type="Proteomes" id="UP000008206"/>
    </source>
</evidence>
<reference evidence="2" key="1">
    <citation type="journal article" date="2011" name="MBio">
        <title>Novel metabolic attributes of the genus Cyanothece, comprising a group of unicellular nitrogen-fixing Cyanobacteria.</title>
        <authorList>
            <person name="Bandyopadhyay A."/>
            <person name="Elvitigala T."/>
            <person name="Welsh E."/>
            <person name="Stockel J."/>
            <person name="Liberton M."/>
            <person name="Min H."/>
            <person name="Sherman L.A."/>
            <person name="Pakrasi H.B."/>
        </authorList>
    </citation>
    <scope>NUCLEOTIDE SEQUENCE [LARGE SCALE GENOMIC DNA]</scope>
    <source>
        <strain evidence="2">PCC 7822</strain>
    </source>
</reference>
<accession>E0UFS5</accession>
<dbReference type="RefSeq" id="WP_013321293.1">
    <property type="nucleotide sequence ID" value="NC_014501.1"/>
</dbReference>
<keyword evidence="2" id="KW-1185">Reference proteome</keyword>
<dbReference type="InterPro" id="IPR028978">
    <property type="entry name" value="Chorismate_lyase_/UTRA_dom_sf"/>
</dbReference>
<protein>
    <recommendedName>
        <fullName evidence="3">Chorismate lyase</fullName>
    </recommendedName>
</protein>
<dbReference type="AlphaFoldDB" id="E0UFS5"/>
<dbReference type="HOGENOM" id="CLU_107938_0_0_3"/>
<evidence type="ECO:0008006" key="3">
    <source>
        <dbReference type="Google" id="ProtNLM"/>
    </source>
</evidence>
<dbReference type="STRING" id="497965.Cyan7822_1179"/>
<evidence type="ECO:0000313" key="1">
    <source>
        <dbReference type="EMBL" id="ADN13186.1"/>
    </source>
</evidence>
<dbReference type="EMBL" id="CP002198">
    <property type="protein sequence ID" value="ADN13186.1"/>
    <property type="molecule type" value="Genomic_DNA"/>
</dbReference>
<gene>
    <name evidence="1" type="ordered locus">Cyan7822_1179</name>
</gene>
<dbReference type="eggNOG" id="COG3161">
    <property type="taxonomic scope" value="Bacteria"/>
</dbReference>